<evidence type="ECO:0000313" key="3">
    <source>
        <dbReference type="Proteomes" id="UP000539175"/>
    </source>
</evidence>
<evidence type="ECO:0000313" key="2">
    <source>
        <dbReference type="EMBL" id="MBB6251838.1"/>
    </source>
</evidence>
<protein>
    <recommendedName>
        <fullName evidence="4">Phenol degradation protein meta</fullName>
    </recommendedName>
</protein>
<feature type="chain" id="PRO_5031536346" description="Phenol degradation protein meta" evidence="1">
    <location>
        <begin position="27"/>
        <end position="298"/>
    </location>
</feature>
<dbReference type="RefSeq" id="WP_184800657.1">
    <property type="nucleotide sequence ID" value="NZ_JACIIZ010000006.1"/>
</dbReference>
<proteinExistence type="predicted"/>
<evidence type="ECO:0000256" key="1">
    <source>
        <dbReference type="SAM" id="SignalP"/>
    </source>
</evidence>
<reference evidence="2 3" key="1">
    <citation type="submission" date="2020-08" db="EMBL/GenBank/DDBJ databases">
        <title>Genomic Encyclopedia of Type Strains, Phase IV (KMG-IV): sequencing the most valuable type-strain genomes for metagenomic binning, comparative biology and taxonomic classification.</title>
        <authorList>
            <person name="Goeker M."/>
        </authorList>
    </citation>
    <scope>NUCLEOTIDE SEQUENCE [LARGE SCALE GENOMIC DNA]</scope>
    <source>
        <strain evidence="2 3">DSM 22198</strain>
    </source>
</reference>
<dbReference type="EMBL" id="JACIIZ010000006">
    <property type="protein sequence ID" value="MBB6251838.1"/>
    <property type="molecule type" value="Genomic_DNA"/>
</dbReference>
<sequence>MIRHAIAGLVMSSLLVSIALVGTAQAEATDAISEYFVNWYAHVDQAQSSQPGWVTPLVTVTPRLEQEFRFDQLNQYQGTGAMVRNYGGGKGLELIPTATTEVVLNIPPYQVRSNVKPVQGFGDDPVLLVKQRLLSANADPDHAWGGDYIVTAFLGFQAPTGIKAFTNNAWLVTPTLAAGKGFGRFDVQGTVGVALPMAHEDTIGKAVATNVTFQYHVADYFWPELEVNDTYWAGGLRDGKNQVLLTPGIIFGRFPLGGHSKANFGFGYQFAVSPTLQREPALTPTLDHAWIFTGRVSF</sequence>
<organism evidence="2 3">
    <name type="scientific">Nitrospirillum iridis</name>
    <dbReference type="NCBI Taxonomy" id="765888"/>
    <lineage>
        <taxon>Bacteria</taxon>
        <taxon>Pseudomonadati</taxon>
        <taxon>Pseudomonadota</taxon>
        <taxon>Alphaproteobacteria</taxon>
        <taxon>Rhodospirillales</taxon>
        <taxon>Azospirillaceae</taxon>
        <taxon>Nitrospirillum</taxon>
    </lineage>
</organism>
<accession>A0A7X0AXC0</accession>
<dbReference type="Proteomes" id="UP000539175">
    <property type="component" value="Unassembled WGS sequence"/>
</dbReference>
<evidence type="ECO:0008006" key="4">
    <source>
        <dbReference type="Google" id="ProtNLM"/>
    </source>
</evidence>
<comment type="caution">
    <text evidence="2">The sequence shown here is derived from an EMBL/GenBank/DDBJ whole genome shotgun (WGS) entry which is preliminary data.</text>
</comment>
<gene>
    <name evidence="2" type="ORF">FHS74_002398</name>
</gene>
<name>A0A7X0AXC0_9PROT</name>
<feature type="signal peptide" evidence="1">
    <location>
        <begin position="1"/>
        <end position="26"/>
    </location>
</feature>
<dbReference type="AlphaFoldDB" id="A0A7X0AXC0"/>
<keyword evidence="3" id="KW-1185">Reference proteome</keyword>
<keyword evidence="1" id="KW-0732">Signal</keyword>